<gene>
    <name evidence="2" type="ORF">SI65_10108</name>
</gene>
<dbReference type="AlphaFoldDB" id="A0A1E3B1X1"/>
<protein>
    <submittedName>
        <fullName evidence="2">Uncharacterized protein</fullName>
    </submittedName>
</protein>
<evidence type="ECO:0000313" key="2">
    <source>
        <dbReference type="EMBL" id="ODM14486.1"/>
    </source>
</evidence>
<feature type="region of interest" description="Disordered" evidence="1">
    <location>
        <begin position="1"/>
        <end position="25"/>
    </location>
</feature>
<dbReference type="EMBL" id="JXNT01000025">
    <property type="protein sequence ID" value="ODM14486.1"/>
    <property type="molecule type" value="Genomic_DNA"/>
</dbReference>
<organism evidence="2 3">
    <name type="scientific">Aspergillus cristatus</name>
    <name type="common">Chinese Fuzhuan brick tea-fermentation fungus</name>
    <name type="synonym">Eurotium cristatum</name>
    <dbReference type="NCBI Taxonomy" id="573508"/>
    <lineage>
        <taxon>Eukaryota</taxon>
        <taxon>Fungi</taxon>
        <taxon>Dikarya</taxon>
        <taxon>Ascomycota</taxon>
        <taxon>Pezizomycotina</taxon>
        <taxon>Eurotiomycetes</taxon>
        <taxon>Eurotiomycetidae</taxon>
        <taxon>Eurotiales</taxon>
        <taxon>Aspergillaceae</taxon>
        <taxon>Aspergillus</taxon>
        <taxon>Aspergillus subgen. Aspergillus</taxon>
    </lineage>
</organism>
<evidence type="ECO:0000256" key="1">
    <source>
        <dbReference type="SAM" id="MobiDB-lite"/>
    </source>
</evidence>
<evidence type="ECO:0000313" key="3">
    <source>
        <dbReference type="Proteomes" id="UP000094569"/>
    </source>
</evidence>
<keyword evidence="3" id="KW-1185">Reference proteome</keyword>
<feature type="compositionally biased region" description="Polar residues" evidence="1">
    <location>
        <begin position="12"/>
        <end position="23"/>
    </location>
</feature>
<dbReference type="VEuPathDB" id="FungiDB:SI65_10108"/>
<accession>A0A1E3B1X1</accession>
<comment type="caution">
    <text evidence="2">The sequence shown here is derived from an EMBL/GenBank/DDBJ whole genome shotgun (WGS) entry which is preliminary data.</text>
</comment>
<name>A0A1E3B1X1_ASPCR</name>
<dbReference type="Proteomes" id="UP000094569">
    <property type="component" value="Unassembled WGS sequence"/>
</dbReference>
<proteinExistence type="predicted"/>
<dbReference type="OrthoDB" id="10495500at2759"/>
<reference evidence="2 3" key="1">
    <citation type="journal article" date="2016" name="BMC Genomics">
        <title>Comparative genomic and transcriptomic analyses of the Fuzhuan brick tea-fermentation fungus Aspergillus cristatus.</title>
        <authorList>
            <person name="Ge Y."/>
            <person name="Wang Y."/>
            <person name="Liu Y."/>
            <person name="Tan Y."/>
            <person name="Ren X."/>
            <person name="Zhang X."/>
            <person name="Hyde K.D."/>
            <person name="Liu Y."/>
            <person name="Liu Z."/>
        </authorList>
    </citation>
    <scope>NUCLEOTIDE SEQUENCE [LARGE SCALE GENOMIC DNA]</scope>
    <source>
        <strain evidence="2 3">GZAAS20.1005</strain>
    </source>
</reference>
<sequence>MKGTLRWKRPASNCNSGQHTTAPDTMLTGNLKLEWEIRSRLVEQDIREWMLARRAVTLKDAVVHIGRRENEVVKFYGSIGSRVLEGVVSALDSLARTKISSSK</sequence>